<reference evidence="2" key="1">
    <citation type="submission" date="2022-11" db="EMBL/GenBank/DDBJ databases">
        <title>Lysinibacillus irui.</title>
        <authorList>
            <person name="Akintayo S.O."/>
        </authorList>
    </citation>
    <scope>NUCLEOTIDE SEQUENCE</scope>
    <source>
        <strain evidence="2">IRB4-01</strain>
    </source>
</reference>
<dbReference type="KEGG" id="liu:OU989_12585"/>
<name>A0AAJ5RKX7_9BACI</name>
<accession>A0AAJ5RKX7</accession>
<dbReference type="Proteomes" id="UP001219585">
    <property type="component" value="Chromosome"/>
</dbReference>
<evidence type="ECO:0000313" key="3">
    <source>
        <dbReference type="Proteomes" id="UP001219585"/>
    </source>
</evidence>
<keyword evidence="1" id="KW-0472">Membrane</keyword>
<proteinExistence type="predicted"/>
<sequence>MRKRLFITISVLAVVIGLMVWDVYENKELKKHEAIAKAEFEKIYTVADIFEDAILNKKPTSLNILIIESEPLNPERVNVTNEKQQKQIMDAINNLQVQKTLGATPYEDMDYSINIESNKGYGLHVSEKKKQIAFLDLDNDSTKTENKFLYEYKILKGANEFFNALKDIQ</sequence>
<evidence type="ECO:0000256" key="1">
    <source>
        <dbReference type="SAM" id="Phobius"/>
    </source>
</evidence>
<dbReference type="EMBL" id="CP113527">
    <property type="protein sequence ID" value="WDV05148.1"/>
    <property type="molecule type" value="Genomic_DNA"/>
</dbReference>
<keyword evidence="1" id="KW-1133">Transmembrane helix</keyword>
<feature type="transmembrane region" description="Helical" evidence="1">
    <location>
        <begin position="6"/>
        <end position="24"/>
    </location>
</feature>
<protein>
    <submittedName>
        <fullName evidence="2">Uncharacterized protein</fullName>
    </submittedName>
</protein>
<evidence type="ECO:0000313" key="2">
    <source>
        <dbReference type="EMBL" id="WDV05148.1"/>
    </source>
</evidence>
<dbReference type="AlphaFoldDB" id="A0AAJ5RKX7"/>
<dbReference type="RefSeq" id="WP_274793381.1">
    <property type="nucleotide sequence ID" value="NZ_CP113527.1"/>
</dbReference>
<gene>
    <name evidence="2" type="ORF">OU989_12585</name>
</gene>
<keyword evidence="1" id="KW-0812">Transmembrane</keyword>
<organism evidence="2 3">
    <name type="scientific">Lysinibacillus irui</name>
    <dbReference type="NCBI Taxonomy" id="2998077"/>
    <lineage>
        <taxon>Bacteria</taxon>
        <taxon>Bacillati</taxon>
        <taxon>Bacillota</taxon>
        <taxon>Bacilli</taxon>
        <taxon>Bacillales</taxon>
        <taxon>Bacillaceae</taxon>
        <taxon>Lysinibacillus</taxon>
    </lineage>
</organism>